<dbReference type="InterPro" id="IPR002656">
    <property type="entry name" value="Acyl_transf_3_dom"/>
</dbReference>
<dbReference type="EMBL" id="AMQN01012598">
    <property type="status" value="NOT_ANNOTATED_CDS"/>
    <property type="molecule type" value="Genomic_DNA"/>
</dbReference>
<reference evidence="4" key="3">
    <citation type="submission" date="2015-06" db="UniProtKB">
        <authorList>
            <consortium name="EnsemblMetazoa"/>
        </authorList>
    </citation>
    <scope>IDENTIFICATION</scope>
</reference>
<feature type="transmembrane region" description="Helical" evidence="1">
    <location>
        <begin position="399"/>
        <end position="421"/>
    </location>
</feature>
<dbReference type="FunCoup" id="R7TIV2">
    <property type="interactions" value="2"/>
</dbReference>
<feature type="transmembrane region" description="Helical" evidence="1">
    <location>
        <begin position="719"/>
        <end position="742"/>
    </location>
</feature>
<feature type="transmembrane region" description="Helical" evidence="1">
    <location>
        <begin position="442"/>
        <end position="464"/>
    </location>
</feature>
<reference evidence="5" key="1">
    <citation type="submission" date="2012-12" db="EMBL/GenBank/DDBJ databases">
        <authorList>
            <person name="Hellsten U."/>
            <person name="Grimwood J."/>
            <person name="Chapman J.A."/>
            <person name="Shapiro H."/>
            <person name="Aerts A."/>
            <person name="Otillar R.P."/>
            <person name="Terry A.Y."/>
            <person name="Boore J.L."/>
            <person name="Simakov O."/>
            <person name="Marletaz F."/>
            <person name="Cho S.-J."/>
            <person name="Edsinger-Gonzales E."/>
            <person name="Havlak P."/>
            <person name="Kuo D.-H."/>
            <person name="Larsson T."/>
            <person name="Lv J."/>
            <person name="Arendt D."/>
            <person name="Savage R."/>
            <person name="Osoegawa K."/>
            <person name="de Jong P."/>
            <person name="Lindberg D.R."/>
            <person name="Seaver E.C."/>
            <person name="Weisblat D.A."/>
            <person name="Putnam N.H."/>
            <person name="Grigoriev I.V."/>
            <person name="Rokhsar D.S."/>
        </authorList>
    </citation>
    <scope>NUCLEOTIDE SEQUENCE</scope>
    <source>
        <strain evidence="5">I ESC-2004</strain>
    </source>
</reference>
<dbReference type="EMBL" id="KB309625">
    <property type="protein sequence ID" value="ELT93753.1"/>
    <property type="molecule type" value="Genomic_DNA"/>
</dbReference>
<reference evidence="3 5" key="2">
    <citation type="journal article" date="2013" name="Nature">
        <title>Insights into bilaterian evolution from three spiralian genomes.</title>
        <authorList>
            <person name="Simakov O."/>
            <person name="Marletaz F."/>
            <person name="Cho S.J."/>
            <person name="Edsinger-Gonzales E."/>
            <person name="Havlak P."/>
            <person name="Hellsten U."/>
            <person name="Kuo D.H."/>
            <person name="Larsson T."/>
            <person name="Lv J."/>
            <person name="Arendt D."/>
            <person name="Savage R."/>
            <person name="Osoegawa K."/>
            <person name="de Jong P."/>
            <person name="Grimwood J."/>
            <person name="Chapman J.A."/>
            <person name="Shapiro H."/>
            <person name="Aerts A."/>
            <person name="Otillar R.P."/>
            <person name="Terry A.Y."/>
            <person name="Boore J.L."/>
            <person name="Grigoriev I.V."/>
            <person name="Lindberg D.R."/>
            <person name="Seaver E.C."/>
            <person name="Weisblat D.A."/>
            <person name="Putnam N.H."/>
            <person name="Rokhsar D.S."/>
        </authorList>
    </citation>
    <scope>NUCLEOTIDE SEQUENCE</scope>
    <source>
        <strain evidence="3 5">I ESC-2004</strain>
    </source>
</reference>
<dbReference type="InterPro" id="IPR006621">
    <property type="entry name" value="Nose-resist-to-fluoxetine_N"/>
</dbReference>
<protein>
    <recommendedName>
        <fullName evidence="2">Nose resistant-to-fluoxetine protein N-terminal domain-containing protein</fullName>
    </recommendedName>
</protein>
<dbReference type="PANTHER" id="PTHR11161:SF12">
    <property type="entry name" value="ACYLTRANSFERASE 3 DOMAIN-CONTAINING PROTEIN-RELATED"/>
    <property type="match status" value="1"/>
</dbReference>
<organism evidence="3">
    <name type="scientific">Capitella teleta</name>
    <name type="common">Polychaete worm</name>
    <dbReference type="NCBI Taxonomy" id="283909"/>
    <lineage>
        <taxon>Eukaryota</taxon>
        <taxon>Metazoa</taxon>
        <taxon>Spiralia</taxon>
        <taxon>Lophotrochozoa</taxon>
        <taxon>Annelida</taxon>
        <taxon>Polychaeta</taxon>
        <taxon>Sedentaria</taxon>
        <taxon>Scolecida</taxon>
        <taxon>Capitellidae</taxon>
        <taxon>Capitella</taxon>
    </lineage>
</organism>
<dbReference type="OrthoDB" id="207378at2759"/>
<feature type="transmembrane region" description="Helical" evidence="1">
    <location>
        <begin position="361"/>
        <end position="379"/>
    </location>
</feature>
<sequence length="755" mass="84453">MAEAQLFLCRVCEESFKSASRLRLHEAACKSKKLKRCYELAQENKTTTAEQQSPMHLPDILQHVSRMQEVLSADNINSELRNFTTHYSAVLNLQSPLRVATHNLSVDCVNQTFKFLSNLRSRSPWALSMLDAQAKIPSGVLNGNFLWLGNYEQCLSVRALGAKNESLFRGKYCSAQIFAPVLQGQSITLGLCLPDICDKDDLKVLVLAALEELKQQAPVKTNCQPVEAPSPDAAAICVICLLSLVAFVVLAATLYDILIYQPVLLCPPDEVLLPQTPPEPLLTEPSTNDAGQHRSTLDVTDYTPLFEREDVAEEHAKFVQSNTSAALRAFLAFSAYSNGAKLVSTRVTSEGDLGAIHGIRLFSMSWVLLGHSFAFPLAYADNLVSFMPRAGDFTFQAIVNASVSVDSFFFLSGTLVSYLLLREMAKRVGPMKVSWLKFYFHRYWRLTPTLLITLGFFICVFPFMGEGPLWNPDMSRGPCHNSWWSVPLYINNLYKPGDQCMGWVWYLANDMQFFIISPLFIIPLYMYPIFGVIWNIAGIASCCVSTGYITYIHSFPADFPMYIADPKLAMTDSFYQIYIAPWCRKGAYLIGVLCGFTLYKTSTSLFKMHWSVVVAGWAAAAALALSVIYGLLNVSRGHMISWELNAFYSAVHREVWALALFWLVFACCRGYGGPVNAILSWRPLVPLSRLTYCAYLVHPIVIFWNLMSLQSPFHLTLPTLSWFFVGNLGVTYAVALLLSLALEAPLLAIEKIFLL</sequence>
<feature type="transmembrane region" description="Helical" evidence="1">
    <location>
        <begin position="532"/>
        <end position="555"/>
    </location>
</feature>
<dbReference type="OMA" id="PELMYPE"/>
<keyword evidence="1" id="KW-1133">Transmembrane helix</keyword>
<dbReference type="Pfam" id="PF20146">
    <property type="entry name" value="NRF"/>
    <property type="match status" value="1"/>
</dbReference>
<evidence type="ECO:0000256" key="1">
    <source>
        <dbReference type="SAM" id="Phobius"/>
    </source>
</evidence>
<evidence type="ECO:0000313" key="4">
    <source>
        <dbReference type="EnsemblMetazoa" id="CapteP227362"/>
    </source>
</evidence>
<dbReference type="Pfam" id="PF01757">
    <property type="entry name" value="Acyl_transf_3"/>
    <property type="match status" value="1"/>
</dbReference>
<dbReference type="AlphaFoldDB" id="R7TIV2"/>
<evidence type="ECO:0000313" key="3">
    <source>
        <dbReference type="EMBL" id="ELT93753.1"/>
    </source>
</evidence>
<accession>R7TIV2</accession>
<feature type="transmembrane region" description="Helical" evidence="1">
    <location>
        <begin position="503"/>
        <end position="525"/>
    </location>
</feature>
<keyword evidence="1" id="KW-0812">Transmembrane</keyword>
<dbReference type="PANTHER" id="PTHR11161">
    <property type="entry name" value="O-ACYLTRANSFERASE"/>
    <property type="match status" value="1"/>
</dbReference>
<feature type="transmembrane region" description="Helical" evidence="1">
    <location>
        <begin position="684"/>
        <end position="707"/>
    </location>
</feature>
<name>R7TIV2_CAPTE</name>
<feature type="transmembrane region" description="Helical" evidence="1">
    <location>
        <begin position="233"/>
        <end position="255"/>
    </location>
</feature>
<feature type="domain" description="Nose resistant-to-fluoxetine protein N-terminal" evidence="2">
    <location>
        <begin position="105"/>
        <end position="225"/>
    </location>
</feature>
<dbReference type="HOGENOM" id="CLU_007874_3_1_1"/>
<keyword evidence="1" id="KW-0472">Membrane</keyword>
<dbReference type="InterPro" id="IPR052728">
    <property type="entry name" value="O2_lipid_transport_reg"/>
</dbReference>
<dbReference type="Proteomes" id="UP000014760">
    <property type="component" value="Unassembled WGS sequence"/>
</dbReference>
<feature type="transmembrane region" description="Helical" evidence="1">
    <location>
        <begin position="655"/>
        <end position="672"/>
    </location>
</feature>
<dbReference type="GO" id="GO:0016747">
    <property type="term" value="F:acyltransferase activity, transferring groups other than amino-acyl groups"/>
    <property type="evidence" value="ECO:0007669"/>
    <property type="project" value="InterPro"/>
</dbReference>
<dbReference type="SMART" id="SM00703">
    <property type="entry name" value="NRF"/>
    <property type="match status" value="1"/>
</dbReference>
<evidence type="ECO:0000313" key="5">
    <source>
        <dbReference type="Proteomes" id="UP000014760"/>
    </source>
</evidence>
<evidence type="ECO:0000259" key="2">
    <source>
        <dbReference type="SMART" id="SM00703"/>
    </source>
</evidence>
<gene>
    <name evidence="3" type="ORF">CAPTEDRAFT_227362</name>
</gene>
<dbReference type="EnsemblMetazoa" id="CapteT227362">
    <property type="protein sequence ID" value="CapteP227362"/>
    <property type="gene ID" value="CapteG227362"/>
</dbReference>
<feature type="transmembrane region" description="Helical" evidence="1">
    <location>
        <begin position="575"/>
        <end position="598"/>
    </location>
</feature>
<proteinExistence type="predicted"/>
<keyword evidence="5" id="KW-1185">Reference proteome</keyword>
<feature type="transmembrane region" description="Helical" evidence="1">
    <location>
        <begin position="610"/>
        <end position="632"/>
    </location>
</feature>